<dbReference type="EMBL" id="PDDY01000001">
    <property type="protein sequence ID" value="PEH41475.1"/>
    <property type="molecule type" value="Genomic_DNA"/>
</dbReference>
<gene>
    <name evidence="2" type="ORF">CRM94_04485</name>
</gene>
<dbReference type="Pfam" id="PF01590">
    <property type="entry name" value="GAF"/>
    <property type="match status" value="1"/>
</dbReference>
<evidence type="ECO:0000313" key="2">
    <source>
        <dbReference type="EMBL" id="PEH41475.1"/>
    </source>
</evidence>
<dbReference type="PANTHER" id="PTHR43102">
    <property type="entry name" value="SLR1143 PROTEIN"/>
    <property type="match status" value="1"/>
</dbReference>
<comment type="caution">
    <text evidence="2">The sequence shown here is derived from an EMBL/GenBank/DDBJ whole genome shotgun (WGS) entry which is preliminary data.</text>
</comment>
<dbReference type="SMART" id="SM00065">
    <property type="entry name" value="GAF"/>
    <property type="match status" value="1"/>
</dbReference>
<proteinExistence type="predicted"/>
<dbReference type="Gene3D" id="3.30.450.40">
    <property type="match status" value="1"/>
</dbReference>
<dbReference type="PANTHER" id="PTHR43102:SF2">
    <property type="entry name" value="GAF DOMAIN-CONTAINING PROTEIN"/>
    <property type="match status" value="1"/>
</dbReference>
<accession>A0A2A7SDV9</accession>
<organism evidence="2 3">
    <name type="scientific">Burkholderia gladioli</name>
    <name type="common">Pseudomonas marginata</name>
    <name type="synonym">Phytomonas marginata</name>
    <dbReference type="NCBI Taxonomy" id="28095"/>
    <lineage>
        <taxon>Bacteria</taxon>
        <taxon>Pseudomonadati</taxon>
        <taxon>Pseudomonadota</taxon>
        <taxon>Betaproteobacteria</taxon>
        <taxon>Burkholderiales</taxon>
        <taxon>Burkholderiaceae</taxon>
        <taxon>Burkholderia</taxon>
    </lineage>
</organism>
<evidence type="ECO:0000259" key="1">
    <source>
        <dbReference type="SMART" id="SM00065"/>
    </source>
</evidence>
<name>A0A2A7SDV9_BURGA</name>
<dbReference type="SUPFAM" id="SSF55781">
    <property type="entry name" value="GAF domain-like"/>
    <property type="match status" value="1"/>
</dbReference>
<dbReference type="RefSeq" id="WP_096752399.1">
    <property type="nucleotide sequence ID" value="NZ_CADEPO010000019.1"/>
</dbReference>
<keyword evidence="2" id="KW-0808">Transferase</keyword>
<dbReference type="InterPro" id="IPR029016">
    <property type="entry name" value="GAF-like_dom_sf"/>
</dbReference>
<dbReference type="InterPro" id="IPR003018">
    <property type="entry name" value="GAF"/>
</dbReference>
<feature type="domain" description="GAF" evidence="1">
    <location>
        <begin position="225"/>
        <end position="366"/>
    </location>
</feature>
<dbReference type="Gene3D" id="1.10.1660.10">
    <property type="match status" value="1"/>
</dbReference>
<protein>
    <submittedName>
        <fullName evidence="2">Histidine kinase</fullName>
    </submittedName>
</protein>
<dbReference type="AlphaFoldDB" id="A0A2A7SDV9"/>
<sequence length="372" mass="40520">MSMSDEDRVLTSRDVADRLGVSIKTAQSWIEANVPQSWKTPGGHRRAHERDVLAAQAREAGPLGLALAPVPVAFLTTEPTWHGFRERLAGLGARLEHVADALTALSTFGRIQPAVVVIEISATDWDRTLVVNHILSDPHLAHVAVIALCEERGRGHLAAPASARLTVLAREDEMAAVQAIRAALAPFLDGAPGDAEAEPALPYPVARNEARRLLALQRSGLVDSPYEAIFDDTARLAARVFSAPIALVSLVTKDRQWFKSHHGLDVRETPRVWAFCNYTILGEPFVVEDSLQDSRFKDNPLVTGAPQIRFYAGAPLRDNDGYALGSLCVIDRVPRQAGDTEMGSLRLLADLISARVNLATQTRRAHWRAADA</sequence>
<reference evidence="3" key="1">
    <citation type="submission" date="2017-09" db="EMBL/GenBank/DDBJ databases">
        <title>FDA dAtabase for Regulatory Grade micrObial Sequences (FDA-ARGOS): Supporting development and validation of Infectious Disease Dx tests.</title>
        <authorList>
            <person name="Minogue T."/>
            <person name="Wolcott M."/>
            <person name="Wasieloski L."/>
            <person name="Aguilar W."/>
            <person name="Moore D."/>
            <person name="Tallon L."/>
            <person name="Sadzewicz L."/>
            <person name="Ott S."/>
            <person name="Zhao X."/>
            <person name="Nagaraj S."/>
            <person name="Vavikolanu K."/>
            <person name="Aluvathingal J."/>
            <person name="Nadendla S."/>
            <person name="Sichtig H."/>
        </authorList>
    </citation>
    <scope>NUCLEOTIDE SEQUENCE [LARGE SCALE GENOMIC DNA]</scope>
    <source>
        <strain evidence="3">FDAARGOS_390</strain>
    </source>
</reference>
<dbReference type="GO" id="GO:0016301">
    <property type="term" value="F:kinase activity"/>
    <property type="evidence" value="ECO:0007669"/>
    <property type="project" value="UniProtKB-KW"/>
</dbReference>
<dbReference type="SUPFAM" id="SSF46955">
    <property type="entry name" value="Putative DNA-binding domain"/>
    <property type="match status" value="1"/>
</dbReference>
<evidence type="ECO:0000313" key="3">
    <source>
        <dbReference type="Proteomes" id="UP000220629"/>
    </source>
</evidence>
<dbReference type="Proteomes" id="UP000220629">
    <property type="component" value="Unassembled WGS sequence"/>
</dbReference>
<keyword evidence="2" id="KW-0418">Kinase</keyword>
<dbReference type="InterPro" id="IPR009061">
    <property type="entry name" value="DNA-bd_dom_put_sf"/>
</dbReference>